<dbReference type="Proteomes" id="UP001247542">
    <property type="component" value="Unassembled WGS sequence"/>
</dbReference>
<proteinExistence type="inferred from homology"/>
<keyword evidence="5 6" id="KW-0472">Membrane</keyword>
<feature type="transmembrane region" description="Helical" evidence="6">
    <location>
        <begin position="321"/>
        <end position="341"/>
    </location>
</feature>
<evidence type="ECO:0000256" key="3">
    <source>
        <dbReference type="ARBA" id="ARBA00022692"/>
    </source>
</evidence>
<accession>A0ABU3IA30</accession>
<dbReference type="Pfam" id="PF03239">
    <property type="entry name" value="FTR1"/>
    <property type="match status" value="1"/>
</dbReference>
<feature type="transmembrane region" description="Helical" evidence="6">
    <location>
        <begin position="517"/>
        <end position="534"/>
    </location>
</feature>
<keyword evidence="4 6" id="KW-1133">Transmembrane helix</keyword>
<evidence type="ECO:0000256" key="1">
    <source>
        <dbReference type="ARBA" id="ARBA00004141"/>
    </source>
</evidence>
<feature type="transmembrane region" description="Helical" evidence="6">
    <location>
        <begin position="353"/>
        <end position="374"/>
    </location>
</feature>
<feature type="transmembrane region" description="Helical" evidence="6">
    <location>
        <begin position="465"/>
        <end position="485"/>
    </location>
</feature>
<keyword evidence="3 6" id="KW-0812">Transmembrane</keyword>
<feature type="transmembrane region" description="Helical" evidence="6">
    <location>
        <begin position="284"/>
        <end position="309"/>
    </location>
</feature>
<name>A0ABU3IA30_9ACTO</name>
<sequence length="547" mass="58729">MNSPLSRLRPTFGRADLLAVLIMAVALLVVAPHADSFASTQPTHTRGAIVKAESKDGWGKTAQQTAALIDEATKAFEAGDTEGARAKANKARYDVYQGKGLDKQISAKLSGSDANQIDLNFSLLIHAIKTDDKAQVADAAAEIKDKLESSAQKLSGTDQATPQEVSKGKWGQVASTMIGILDEAKDIMKKGDAQAAKDKVNEAYYGHYETTGFEKVTMARVSGGRVSEIELEFSLIKQDMSDGNSDSAVQRIDDLEPKLVEDANKLDGFDPESGAEGGSSSTTIFLSSLLVILREGVEAILVVAAVVAYLVRAGHKDKTRIVWYGAGAALILSVIMAIGLSKITALAGKSQELVEGITALFAVAMLIYVSNWMLGKSHQSAWDQYIKSKTDSSLSTGSLWSLSFVAFLAVLREGAETILFYQPILAMAGDDKHWVWIGLAIGAVCLVVIYTAIQLLSIRIPLRPFFIVTSILLAVMAVTFTGSGIKELQEADVLRATPVNGFPTIDLLGVYPRVENLIAQAVVLLIIISLFIYARSKNKRLDSADAK</sequence>
<comment type="subcellular location">
    <subcellularLocation>
        <location evidence="1">Membrane</location>
        <topology evidence="1">Multi-pass membrane protein</topology>
    </subcellularLocation>
</comment>
<reference evidence="7 8" key="1">
    <citation type="submission" date="2023-06" db="EMBL/GenBank/DDBJ databases">
        <title>Draft genome sequence of Gleimia hominis type strain CCUG 57540T.</title>
        <authorList>
            <person name="Salva-Serra F."/>
            <person name="Cardew S."/>
            <person name="Jensie Markopoulos S."/>
            <person name="Ohlen M."/>
            <person name="Inganas E."/>
            <person name="Svensson-Stadler L."/>
            <person name="Moore E.R.B."/>
        </authorList>
    </citation>
    <scope>NUCLEOTIDE SEQUENCE [LARGE SCALE GENOMIC DNA]</scope>
    <source>
        <strain evidence="7 8">CCUG 57540</strain>
    </source>
</reference>
<dbReference type="InterPro" id="IPR004923">
    <property type="entry name" value="FTR1/Fip1/EfeU"/>
</dbReference>
<keyword evidence="8" id="KW-1185">Reference proteome</keyword>
<evidence type="ECO:0000256" key="5">
    <source>
        <dbReference type="ARBA" id="ARBA00023136"/>
    </source>
</evidence>
<evidence type="ECO:0000256" key="4">
    <source>
        <dbReference type="ARBA" id="ARBA00022989"/>
    </source>
</evidence>
<dbReference type="PANTHER" id="PTHR31632:SF2">
    <property type="entry name" value="PLASMA MEMBRANE IRON PERMEASE"/>
    <property type="match status" value="1"/>
</dbReference>
<organism evidence="7 8">
    <name type="scientific">Gleimia hominis</name>
    <dbReference type="NCBI Taxonomy" id="595468"/>
    <lineage>
        <taxon>Bacteria</taxon>
        <taxon>Bacillati</taxon>
        <taxon>Actinomycetota</taxon>
        <taxon>Actinomycetes</taxon>
        <taxon>Actinomycetales</taxon>
        <taxon>Actinomycetaceae</taxon>
        <taxon>Gleimia</taxon>
    </lineage>
</organism>
<evidence type="ECO:0000256" key="6">
    <source>
        <dbReference type="SAM" id="Phobius"/>
    </source>
</evidence>
<dbReference type="EMBL" id="JASXSX010000001">
    <property type="protein sequence ID" value="MDT3767230.1"/>
    <property type="molecule type" value="Genomic_DNA"/>
</dbReference>
<dbReference type="PANTHER" id="PTHR31632">
    <property type="entry name" value="IRON TRANSPORTER FTH1"/>
    <property type="match status" value="1"/>
</dbReference>
<feature type="transmembrane region" description="Helical" evidence="6">
    <location>
        <begin position="394"/>
        <end position="414"/>
    </location>
</feature>
<evidence type="ECO:0000313" key="8">
    <source>
        <dbReference type="Proteomes" id="UP001247542"/>
    </source>
</evidence>
<gene>
    <name evidence="7" type="ORF">QS713_04000</name>
</gene>
<evidence type="ECO:0000313" key="7">
    <source>
        <dbReference type="EMBL" id="MDT3767230.1"/>
    </source>
</evidence>
<evidence type="ECO:0000256" key="2">
    <source>
        <dbReference type="ARBA" id="ARBA00008333"/>
    </source>
</evidence>
<comment type="similarity">
    <text evidence="2">Belongs to the oxidase-dependent Fe transporter (OFeT) (TC 9.A.10.1) family.</text>
</comment>
<protein>
    <submittedName>
        <fullName evidence="7">FTR1 family protein</fullName>
    </submittedName>
</protein>
<comment type="caution">
    <text evidence="7">The sequence shown here is derived from an EMBL/GenBank/DDBJ whole genome shotgun (WGS) entry which is preliminary data.</text>
</comment>
<feature type="transmembrane region" description="Helical" evidence="6">
    <location>
        <begin position="434"/>
        <end position="453"/>
    </location>
</feature>